<comment type="caution">
    <text evidence="2">The sequence shown here is derived from an EMBL/GenBank/DDBJ whole genome shotgun (WGS) entry which is preliminary data.</text>
</comment>
<dbReference type="InterPro" id="IPR026960">
    <property type="entry name" value="RVT-Znf"/>
</dbReference>
<dbReference type="Pfam" id="PF13966">
    <property type="entry name" value="zf-RVT"/>
    <property type="match status" value="1"/>
</dbReference>
<dbReference type="EMBL" id="JABFAA010000002">
    <property type="protein sequence ID" value="MBA0676669.1"/>
    <property type="molecule type" value="Genomic_DNA"/>
</dbReference>
<gene>
    <name evidence="2" type="ORF">Goari_018137</name>
</gene>
<keyword evidence="3" id="KW-1185">Reference proteome</keyword>
<feature type="domain" description="Reverse transcriptase zinc-binding" evidence="1">
    <location>
        <begin position="26"/>
        <end position="72"/>
    </location>
</feature>
<organism evidence="2 3">
    <name type="scientific">Gossypium aridum</name>
    <name type="common">American cotton</name>
    <name type="synonym">Erioxylum aridum</name>
    <dbReference type="NCBI Taxonomy" id="34290"/>
    <lineage>
        <taxon>Eukaryota</taxon>
        <taxon>Viridiplantae</taxon>
        <taxon>Streptophyta</taxon>
        <taxon>Embryophyta</taxon>
        <taxon>Tracheophyta</taxon>
        <taxon>Spermatophyta</taxon>
        <taxon>Magnoliopsida</taxon>
        <taxon>eudicotyledons</taxon>
        <taxon>Gunneridae</taxon>
        <taxon>Pentapetalae</taxon>
        <taxon>rosids</taxon>
        <taxon>malvids</taxon>
        <taxon>Malvales</taxon>
        <taxon>Malvaceae</taxon>
        <taxon>Malvoideae</taxon>
        <taxon>Gossypium</taxon>
    </lineage>
</organism>
<evidence type="ECO:0000313" key="3">
    <source>
        <dbReference type="Proteomes" id="UP000593577"/>
    </source>
</evidence>
<accession>A0A7J8WQ10</accession>
<proteinExistence type="predicted"/>
<sequence length="280" mass="31643">MGTSSSYEIWGKGTTFESHYQKPMSALMERLLTNSECTRQGLGYNSSCPICGHETEDTLHVLRDCSIAKEAWMHVDNGAIWSCLFGLISWQIQKNRNLFIFQNITWSTYETVKASFSWAQQFESSQNIYKPNSLNVYYQTHTKGMWVHLFSDGPVELATGNASLVVCYEISILDGILILLYKGYKWATVQTDNLDVAKTLTDKGLEDLGITILRQVQRIMRSKGQCRVRYVPRGKNLIAGYLAKLCLAWKSSLRISDVPPNEVLGALQQDKACGAFEQLI</sequence>
<evidence type="ECO:0000259" key="1">
    <source>
        <dbReference type="Pfam" id="PF13966"/>
    </source>
</evidence>
<dbReference type="Proteomes" id="UP000593577">
    <property type="component" value="Unassembled WGS sequence"/>
</dbReference>
<dbReference type="AlphaFoldDB" id="A0A7J8WQ10"/>
<protein>
    <recommendedName>
        <fullName evidence="1">Reverse transcriptase zinc-binding domain-containing protein</fullName>
    </recommendedName>
</protein>
<reference evidence="2 3" key="1">
    <citation type="journal article" date="2019" name="Genome Biol. Evol.">
        <title>Insights into the evolution of the New World diploid cottons (Gossypium, subgenus Houzingenia) based on genome sequencing.</title>
        <authorList>
            <person name="Grover C.E."/>
            <person name="Arick M.A. 2nd"/>
            <person name="Thrash A."/>
            <person name="Conover J.L."/>
            <person name="Sanders W.S."/>
            <person name="Peterson D.G."/>
            <person name="Frelichowski J.E."/>
            <person name="Scheffler J.A."/>
            <person name="Scheffler B.E."/>
            <person name="Wendel J.F."/>
        </authorList>
    </citation>
    <scope>NUCLEOTIDE SEQUENCE [LARGE SCALE GENOMIC DNA]</scope>
    <source>
        <strain evidence="2">185</strain>
        <tissue evidence="2">Leaf</tissue>
    </source>
</reference>
<name>A0A7J8WQ10_GOSAI</name>
<evidence type="ECO:0000313" key="2">
    <source>
        <dbReference type="EMBL" id="MBA0676669.1"/>
    </source>
</evidence>